<dbReference type="AlphaFoldDB" id="A0A8H3HB24"/>
<evidence type="ECO:0000313" key="1">
    <source>
        <dbReference type="EMBL" id="CAE6513936.1"/>
    </source>
</evidence>
<reference evidence="1" key="1">
    <citation type="submission" date="2021-01" db="EMBL/GenBank/DDBJ databases">
        <authorList>
            <person name="Kaushik A."/>
        </authorList>
    </citation>
    <scope>NUCLEOTIDE SEQUENCE</scope>
    <source>
        <strain evidence="1">AG4-RS23</strain>
    </source>
</reference>
<dbReference type="EMBL" id="CAJMWY010004002">
    <property type="protein sequence ID" value="CAE6513936.1"/>
    <property type="molecule type" value="Genomic_DNA"/>
</dbReference>
<sequence>MYDPLPEEILSQLPMAYYDYHGQQRNSGIMLGELFGMEGMPAPSMAAYKRRQEGTSVMHQERHPNRLSRCPKVDYRPPTGAEPAAQVAAVRFIWQVATSCPSAPAVSGAPMVFGGPLVPLPFISGVALINLGAPPLGMFPPPGAHDVPSMPLSAGLLPPGTVLRPGVGMPSGSST</sequence>
<name>A0A8H3HB24_9AGAM</name>
<protein>
    <submittedName>
        <fullName evidence="1">Uncharacterized protein</fullName>
    </submittedName>
</protein>
<evidence type="ECO:0000313" key="2">
    <source>
        <dbReference type="Proteomes" id="UP000663861"/>
    </source>
</evidence>
<gene>
    <name evidence="1" type="ORF">RDB_LOCUS142875</name>
</gene>
<feature type="non-terminal residue" evidence="1">
    <location>
        <position position="1"/>
    </location>
</feature>
<accession>A0A8H3HB24</accession>
<proteinExistence type="predicted"/>
<organism evidence="1 2">
    <name type="scientific">Rhizoctonia solani</name>
    <dbReference type="NCBI Taxonomy" id="456999"/>
    <lineage>
        <taxon>Eukaryota</taxon>
        <taxon>Fungi</taxon>
        <taxon>Dikarya</taxon>
        <taxon>Basidiomycota</taxon>
        <taxon>Agaricomycotina</taxon>
        <taxon>Agaricomycetes</taxon>
        <taxon>Cantharellales</taxon>
        <taxon>Ceratobasidiaceae</taxon>
        <taxon>Rhizoctonia</taxon>
    </lineage>
</organism>
<dbReference type="Proteomes" id="UP000663861">
    <property type="component" value="Unassembled WGS sequence"/>
</dbReference>
<comment type="caution">
    <text evidence="1">The sequence shown here is derived from an EMBL/GenBank/DDBJ whole genome shotgun (WGS) entry which is preliminary data.</text>
</comment>